<dbReference type="PANTHER" id="PTHR47585:SF2">
    <property type="entry name" value="DUF1446 DOMAIN PROTEIN (AFU_ORTHOLOGUE AFUA_6G11420)"/>
    <property type="match status" value="1"/>
</dbReference>
<feature type="domain" description="Acyclic terpene utilisation N-terminal" evidence="1">
    <location>
        <begin position="8"/>
        <end position="476"/>
    </location>
</feature>
<evidence type="ECO:0008006" key="5">
    <source>
        <dbReference type="Google" id="ProtNLM"/>
    </source>
</evidence>
<dbReference type="Proteomes" id="UP000799770">
    <property type="component" value="Unassembled WGS sequence"/>
</dbReference>
<dbReference type="PANTHER" id="PTHR47585">
    <property type="match status" value="1"/>
</dbReference>
<evidence type="ECO:0000313" key="4">
    <source>
        <dbReference type="Proteomes" id="UP000799770"/>
    </source>
</evidence>
<dbReference type="AlphaFoldDB" id="A0A6A5YVM1"/>
<dbReference type="InterPro" id="IPR056362">
    <property type="entry name" value="AtuA-like_ferredoxin_dom"/>
</dbReference>
<keyword evidence="4" id="KW-1185">Reference proteome</keyword>
<dbReference type="Pfam" id="PF07287">
    <property type="entry name" value="AtuA"/>
    <property type="match status" value="1"/>
</dbReference>
<dbReference type="InterPro" id="IPR010839">
    <property type="entry name" value="AtuA_N"/>
</dbReference>
<evidence type="ECO:0000313" key="3">
    <source>
        <dbReference type="EMBL" id="KAF2110923.1"/>
    </source>
</evidence>
<gene>
    <name evidence="3" type="ORF">BDV96DRAFT_500348</name>
</gene>
<sequence length="631" mass="68967">MPSAKSPVRIGGASGGFADRSRSIHDLAKAGIVDVIIGDWMSECTMTIHGTGKINNKKSKEAAEAAMVDLFDPSFMLNLGPALPYLVQNNVKVAVNAGASAPHELARVVAEEVKKQNLDLKVAWVEGDDVTEQVFEAKKAGERFVSLDTGKTLDEWGHEPQEVAVSSPTNCSFSPRAYLGGWGICQSLKAGADIVICGRVTDPAPVVGAAAWWHGWDRANFDALAGSLMAGHIIECSTYATGGYYSGFKNLMDGCENLGYPVAAIDFAGNATFTKEANTGGEVSVGTITSQLVYEIQGPIYYNPDVAANIEGISFEQVSKDEVRMTGVRGVAPPPTTKIGITAHGGYQAEFHYLLCGLDMKEKAAWTEKQVRYSMRNHIDKFSKVRFHLVGSPEPNPQTQDAATCDFRIFVQTKDPSILGWASLGGAENFMRWCMQNFLQSCPGASITPDARQAAGKPILEYWPTLLPQNVIKHKAICQWNGESIEISAPEKTEPYTKSAWSYETKQPVDLASFGPTTYGPMGWVVAGRSGDKAADANIGLFVRHNDEWDWLRTLLSTNRMIALLGPEYLGHGIDRFEMPNIRAVHFLIRDHLDRGFNTTSSLDALGKNLCEFLRAKYVEIPNKFLERGRI</sequence>
<name>A0A6A5YVM1_9PLEO</name>
<accession>A0A6A5YVM1</accession>
<proteinExistence type="predicted"/>
<dbReference type="Pfam" id="PF23544">
    <property type="entry name" value="AtuA_ferredoxin"/>
    <property type="match status" value="1"/>
</dbReference>
<dbReference type="OrthoDB" id="10265871at2759"/>
<evidence type="ECO:0000259" key="1">
    <source>
        <dbReference type="Pfam" id="PF07287"/>
    </source>
</evidence>
<reference evidence="3" key="1">
    <citation type="journal article" date="2020" name="Stud. Mycol.">
        <title>101 Dothideomycetes genomes: a test case for predicting lifestyles and emergence of pathogens.</title>
        <authorList>
            <person name="Haridas S."/>
            <person name="Albert R."/>
            <person name="Binder M."/>
            <person name="Bloem J."/>
            <person name="Labutti K."/>
            <person name="Salamov A."/>
            <person name="Andreopoulos B."/>
            <person name="Baker S."/>
            <person name="Barry K."/>
            <person name="Bills G."/>
            <person name="Bluhm B."/>
            <person name="Cannon C."/>
            <person name="Castanera R."/>
            <person name="Culley D."/>
            <person name="Daum C."/>
            <person name="Ezra D."/>
            <person name="Gonzalez J."/>
            <person name="Henrissat B."/>
            <person name="Kuo A."/>
            <person name="Liang C."/>
            <person name="Lipzen A."/>
            <person name="Lutzoni F."/>
            <person name="Magnuson J."/>
            <person name="Mondo S."/>
            <person name="Nolan M."/>
            <person name="Ohm R."/>
            <person name="Pangilinan J."/>
            <person name="Park H.-J."/>
            <person name="Ramirez L."/>
            <person name="Alfaro M."/>
            <person name="Sun H."/>
            <person name="Tritt A."/>
            <person name="Yoshinaga Y."/>
            <person name="Zwiers L.-H."/>
            <person name="Turgeon B."/>
            <person name="Goodwin S."/>
            <person name="Spatafora J."/>
            <person name="Crous P."/>
            <person name="Grigoriev I."/>
        </authorList>
    </citation>
    <scope>NUCLEOTIDE SEQUENCE</scope>
    <source>
        <strain evidence="3">CBS 627.86</strain>
    </source>
</reference>
<protein>
    <recommendedName>
        <fullName evidence="5">DUF1446-domain-containing protein</fullName>
    </recommendedName>
</protein>
<organism evidence="3 4">
    <name type="scientific">Lophiotrema nucula</name>
    <dbReference type="NCBI Taxonomy" id="690887"/>
    <lineage>
        <taxon>Eukaryota</taxon>
        <taxon>Fungi</taxon>
        <taxon>Dikarya</taxon>
        <taxon>Ascomycota</taxon>
        <taxon>Pezizomycotina</taxon>
        <taxon>Dothideomycetes</taxon>
        <taxon>Pleosporomycetidae</taxon>
        <taxon>Pleosporales</taxon>
        <taxon>Lophiotremataceae</taxon>
        <taxon>Lophiotrema</taxon>
    </lineage>
</organism>
<dbReference type="EMBL" id="ML977336">
    <property type="protein sequence ID" value="KAF2110923.1"/>
    <property type="molecule type" value="Genomic_DNA"/>
</dbReference>
<evidence type="ECO:0000259" key="2">
    <source>
        <dbReference type="Pfam" id="PF23544"/>
    </source>
</evidence>
<feature type="domain" description="AtuA-like ferredoxin-fold" evidence="2">
    <location>
        <begin position="527"/>
        <end position="616"/>
    </location>
</feature>